<keyword evidence="5" id="KW-0391">Immunity</keyword>
<reference evidence="10" key="2">
    <citation type="submission" date="2025-08" db="UniProtKB">
        <authorList>
            <consortium name="Ensembl"/>
        </authorList>
    </citation>
    <scope>IDENTIFICATION</scope>
</reference>
<dbReference type="GO" id="GO:0008270">
    <property type="term" value="F:zinc ion binding"/>
    <property type="evidence" value="ECO:0007669"/>
    <property type="project" value="UniProtKB-KW"/>
</dbReference>
<dbReference type="Gene3D" id="3.30.40.10">
    <property type="entry name" value="Zinc/RING finger domain, C3HC4 (zinc finger)"/>
    <property type="match status" value="1"/>
</dbReference>
<keyword evidence="4" id="KW-0862">Zinc</keyword>
<dbReference type="PROSITE" id="PS00518">
    <property type="entry name" value="ZF_RING_1"/>
    <property type="match status" value="1"/>
</dbReference>
<accession>A0A096MCF5</accession>
<organism evidence="10 11">
    <name type="scientific">Poecilia formosa</name>
    <name type="common">Amazon molly</name>
    <name type="synonym">Limia formosa</name>
    <dbReference type="NCBI Taxonomy" id="48698"/>
    <lineage>
        <taxon>Eukaryota</taxon>
        <taxon>Metazoa</taxon>
        <taxon>Chordata</taxon>
        <taxon>Craniata</taxon>
        <taxon>Vertebrata</taxon>
        <taxon>Euteleostomi</taxon>
        <taxon>Actinopterygii</taxon>
        <taxon>Neopterygii</taxon>
        <taxon>Teleostei</taxon>
        <taxon>Neoteleostei</taxon>
        <taxon>Acanthomorphata</taxon>
        <taxon>Ovalentaria</taxon>
        <taxon>Atherinomorphae</taxon>
        <taxon>Cyprinodontiformes</taxon>
        <taxon>Poeciliidae</taxon>
        <taxon>Poeciliinae</taxon>
        <taxon>Poecilia</taxon>
    </lineage>
</organism>
<dbReference type="SUPFAM" id="SSF57845">
    <property type="entry name" value="B-box zinc-binding domain"/>
    <property type="match status" value="1"/>
</dbReference>
<dbReference type="Gene3D" id="2.60.120.920">
    <property type="match status" value="1"/>
</dbReference>
<evidence type="ECO:0000259" key="9">
    <source>
        <dbReference type="PROSITE" id="PS50188"/>
    </source>
</evidence>
<dbReference type="InterPro" id="IPR027370">
    <property type="entry name" value="Znf-RING_euk"/>
</dbReference>
<dbReference type="GeneTree" id="ENSGT00940000165499"/>
<dbReference type="InterPro" id="IPR043136">
    <property type="entry name" value="B30.2/SPRY_sf"/>
</dbReference>
<dbReference type="PROSITE" id="PS50119">
    <property type="entry name" value="ZF_BBOX"/>
    <property type="match status" value="1"/>
</dbReference>
<dbReference type="PROSITE" id="PS50089">
    <property type="entry name" value="ZF_RING_2"/>
    <property type="match status" value="1"/>
</dbReference>
<feature type="domain" description="RING-type" evidence="7">
    <location>
        <begin position="15"/>
        <end position="55"/>
    </location>
</feature>
<dbReference type="InterPro" id="IPR003877">
    <property type="entry name" value="SPRY_dom"/>
</dbReference>
<dbReference type="SMART" id="SM00589">
    <property type="entry name" value="PRY"/>
    <property type="match status" value="1"/>
</dbReference>
<dbReference type="GO" id="GO:0045087">
    <property type="term" value="P:innate immune response"/>
    <property type="evidence" value="ECO:0007669"/>
    <property type="project" value="UniProtKB-KW"/>
</dbReference>
<dbReference type="InterPro" id="IPR058030">
    <property type="entry name" value="TRIM8/14/16/25/29/45/65_CC"/>
</dbReference>
<dbReference type="PROSITE" id="PS50188">
    <property type="entry name" value="B302_SPRY"/>
    <property type="match status" value="1"/>
</dbReference>
<dbReference type="InterPro" id="IPR051051">
    <property type="entry name" value="E3_ubiq-ligase_TRIM/RNF"/>
</dbReference>
<keyword evidence="2" id="KW-0479">Metal-binding</keyword>
<evidence type="ECO:0000256" key="1">
    <source>
        <dbReference type="ARBA" id="ARBA00022588"/>
    </source>
</evidence>
<dbReference type="Pfam" id="PF00622">
    <property type="entry name" value="SPRY"/>
    <property type="match status" value="1"/>
</dbReference>
<dbReference type="Pfam" id="PF13765">
    <property type="entry name" value="PRY"/>
    <property type="match status" value="1"/>
</dbReference>
<evidence type="ECO:0000256" key="2">
    <source>
        <dbReference type="ARBA" id="ARBA00022723"/>
    </source>
</evidence>
<dbReference type="InterPro" id="IPR013083">
    <property type="entry name" value="Znf_RING/FYVE/PHD"/>
</dbReference>
<evidence type="ECO:0000256" key="6">
    <source>
        <dbReference type="PROSITE-ProRule" id="PRU00024"/>
    </source>
</evidence>
<dbReference type="PANTHER" id="PTHR25465:SF32">
    <property type="entry name" value="BLOODTHIRSTY-RELATED GENE FAMILY, MEMBER 16 ISOFORM X1-RELATED"/>
    <property type="match status" value="1"/>
</dbReference>
<dbReference type="InterPro" id="IPR006574">
    <property type="entry name" value="PRY"/>
</dbReference>
<dbReference type="InterPro" id="IPR000315">
    <property type="entry name" value="Znf_B-box"/>
</dbReference>
<dbReference type="PRINTS" id="PR01407">
    <property type="entry name" value="BUTYPHLNCDUF"/>
</dbReference>
<evidence type="ECO:0000313" key="11">
    <source>
        <dbReference type="Proteomes" id="UP000028760"/>
    </source>
</evidence>
<protein>
    <submittedName>
        <fullName evidence="10">Bloodthirsty-related gene family, member 30</fullName>
    </submittedName>
</protein>
<reference evidence="10" key="3">
    <citation type="submission" date="2025-09" db="UniProtKB">
        <authorList>
            <consortium name="Ensembl"/>
        </authorList>
    </citation>
    <scope>IDENTIFICATION</scope>
</reference>
<dbReference type="CDD" id="cd13733">
    <property type="entry name" value="SPRY_PRY_C-I_1"/>
    <property type="match status" value="1"/>
</dbReference>
<dbReference type="Pfam" id="PF00643">
    <property type="entry name" value="zf-B_box"/>
    <property type="match status" value="1"/>
</dbReference>
<dbReference type="SUPFAM" id="SSF57850">
    <property type="entry name" value="RING/U-box"/>
    <property type="match status" value="1"/>
</dbReference>
<keyword evidence="1" id="KW-0399">Innate immunity</keyword>
<dbReference type="InterPro" id="IPR003879">
    <property type="entry name" value="Butyrophylin_SPRY"/>
</dbReference>
<feature type="domain" description="B30.2/SPRY" evidence="9">
    <location>
        <begin position="338"/>
        <end position="534"/>
    </location>
</feature>
<dbReference type="SMART" id="SM00336">
    <property type="entry name" value="BBOX"/>
    <property type="match status" value="2"/>
</dbReference>
<dbReference type="GO" id="GO:0005737">
    <property type="term" value="C:cytoplasm"/>
    <property type="evidence" value="ECO:0007669"/>
    <property type="project" value="UniProtKB-ARBA"/>
</dbReference>
<name>A0A096MCF5_POEFO</name>
<dbReference type="Ensembl" id="ENSPFOT00000021939.1">
    <property type="protein sequence ID" value="ENSPFOP00000029096.1"/>
    <property type="gene ID" value="ENSPFOG00000008762.2"/>
</dbReference>
<evidence type="ECO:0000259" key="8">
    <source>
        <dbReference type="PROSITE" id="PS50119"/>
    </source>
</evidence>
<dbReference type="PANTHER" id="PTHR25465">
    <property type="entry name" value="B-BOX DOMAIN CONTAINING"/>
    <property type="match status" value="1"/>
</dbReference>
<dbReference type="Pfam" id="PF13445">
    <property type="entry name" value="zf-RING_UBOX"/>
    <property type="match status" value="1"/>
</dbReference>
<reference evidence="11" key="1">
    <citation type="submission" date="2013-10" db="EMBL/GenBank/DDBJ databases">
        <authorList>
            <person name="Schartl M."/>
            <person name="Warren W."/>
        </authorList>
    </citation>
    <scope>NUCLEOTIDE SEQUENCE [LARGE SCALE GENOMIC DNA]</scope>
    <source>
        <strain evidence="11">female</strain>
    </source>
</reference>
<dbReference type="Gene3D" id="4.10.830.40">
    <property type="match status" value="1"/>
</dbReference>
<dbReference type="Proteomes" id="UP000028760">
    <property type="component" value="Unassembled WGS sequence"/>
</dbReference>
<dbReference type="Pfam" id="PF25600">
    <property type="entry name" value="TRIM_CC"/>
    <property type="match status" value="1"/>
</dbReference>
<dbReference type="AlphaFoldDB" id="A0A096MCF5"/>
<dbReference type="EMBL" id="AYCK01015634">
    <property type="status" value="NOT_ANNOTATED_CDS"/>
    <property type="molecule type" value="Genomic_DNA"/>
</dbReference>
<proteinExistence type="predicted"/>
<dbReference type="Gene3D" id="3.30.160.60">
    <property type="entry name" value="Classic Zinc Finger"/>
    <property type="match status" value="1"/>
</dbReference>
<dbReference type="InterPro" id="IPR001841">
    <property type="entry name" value="Znf_RING"/>
</dbReference>
<feature type="domain" description="B box-type" evidence="8">
    <location>
        <begin position="138"/>
        <end position="178"/>
    </location>
</feature>
<evidence type="ECO:0000259" key="7">
    <source>
        <dbReference type="PROSITE" id="PS50089"/>
    </source>
</evidence>
<keyword evidence="3 6" id="KW-0863">Zinc-finger</keyword>
<keyword evidence="11" id="KW-1185">Reference proteome</keyword>
<sequence>MAEAPQLFSEQELTCSICLDLFTDPVSTPCGHNFCQACIGGYWASSSVCTCPLCKRQFDERPQLSINKVFALIADKFKQTRPAALGDVVWCDVCSGVKQPAVSSCLTCTASYCSEHLQPHYNTAFYAKHPLLDPQEALRGRTCSTHRRLMEVYCKTCQRCICAICVLQDHRTHKTVSVQTERLSKQKLVARTEQEILNCIKEKEIRLSDLKRKLESVQNYADKERGDVEHLLDEVSASLDRIRTQVVGGIQNQLEAVTSKGETMVHRLEAELSQLTDRRATLEVQAISQDHISFLQSFEEATAPLDEKKHDDADEEAELSLHFHLDDVKSSLSDVKIKVDEIWMVLGLKKARAYIEDVTLNPVTAYPFLILSEDRKQLKRGEKLQFFRNSHHRFDVWSCVIAKEGFSSGRHYWEVSVGENKDWKLGVVTESAQRKGLFDMSPTNGYYAIWWCGSQLRALTTPPLTKVKGHHPKLRQVGIFLDVEEGQVSFYNVKSGTEIYSFHTNTEFTERMFPLLGTGDKEVPLILATAQHHPA</sequence>
<dbReference type="CDD" id="cd19769">
    <property type="entry name" value="Bbox2_TRIM16-like"/>
    <property type="match status" value="1"/>
</dbReference>
<dbReference type="SUPFAM" id="SSF49899">
    <property type="entry name" value="Concanavalin A-like lectins/glucanases"/>
    <property type="match status" value="1"/>
</dbReference>
<evidence type="ECO:0000256" key="3">
    <source>
        <dbReference type="ARBA" id="ARBA00022771"/>
    </source>
</evidence>
<dbReference type="InterPro" id="IPR017907">
    <property type="entry name" value="Znf_RING_CS"/>
</dbReference>
<evidence type="ECO:0000313" key="10">
    <source>
        <dbReference type="Ensembl" id="ENSPFOP00000029096.1"/>
    </source>
</evidence>
<dbReference type="InterPro" id="IPR001870">
    <property type="entry name" value="B30.2/SPRY"/>
</dbReference>
<dbReference type="SMART" id="SM00449">
    <property type="entry name" value="SPRY"/>
    <property type="match status" value="1"/>
</dbReference>
<evidence type="ECO:0000256" key="5">
    <source>
        <dbReference type="ARBA" id="ARBA00022859"/>
    </source>
</evidence>
<dbReference type="FunFam" id="2.60.120.920:FF:000004">
    <property type="entry name" value="Butyrophilin subfamily 1 member A1"/>
    <property type="match status" value="1"/>
</dbReference>
<dbReference type="SMART" id="SM00184">
    <property type="entry name" value="RING"/>
    <property type="match status" value="1"/>
</dbReference>
<evidence type="ECO:0000256" key="4">
    <source>
        <dbReference type="ARBA" id="ARBA00022833"/>
    </source>
</evidence>
<dbReference type="InterPro" id="IPR013320">
    <property type="entry name" value="ConA-like_dom_sf"/>
</dbReference>